<dbReference type="Proteomes" id="UP000252586">
    <property type="component" value="Unassembled WGS sequence"/>
</dbReference>
<protein>
    <submittedName>
        <fullName evidence="2">DNA-binding protein YbaB</fullName>
    </submittedName>
</protein>
<feature type="region of interest" description="Disordered" evidence="1">
    <location>
        <begin position="123"/>
        <end position="170"/>
    </location>
</feature>
<dbReference type="Pfam" id="PF02575">
    <property type="entry name" value="YbaB_DNA_bd"/>
    <property type="match status" value="1"/>
</dbReference>
<evidence type="ECO:0000256" key="1">
    <source>
        <dbReference type="SAM" id="MobiDB-lite"/>
    </source>
</evidence>
<dbReference type="Gene3D" id="3.30.1310.10">
    <property type="entry name" value="Nucleoid-associated protein YbaB-like domain"/>
    <property type="match status" value="1"/>
</dbReference>
<organism evidence="2 3">
    <name type="scientific">Nocardia puris</name>
    <dbReference type="NCBI Taxonomy" id="208602"/>
    <lineage>
        <taxon>Bacteria</taxon>
        <taxon>Bacillati</taxon>
        <taxon>Actinomycetota</taxon>
        <taxon>Actinomycetes</taxon>
        <taxon>Mycobacteriales</taxon>
        <taxon>Nocardiaceae</taxon>
        <taxon>Nocardia</taxon>
    </lineage>
</organism>
<dbReference type="STRING" id="1210090.GCA_001613185_02189"/>
<evidence type="ECO:0000313" key="2">
    <source>
        <dbReference type="EMBL" id="RBO88930.1"/>
    </source>
</evidence>
<dbReference type="RefSeq" id="WP_067507497.1">
    <property type="nucleotide sequence ID" value="NZ_QNRE01000008.1"/>
</dbReference>
<dbReference type="AlphaFoldDB" id="A0A366DFS7"/>
<gene>
    <name evidence="2" type="ORF">DFR74_108155</name>
</gene>
<dbReference type="InterPro" id="IPR036894">
    <property type="entry name" value="YbaB-like_sf"/>
</dbReference>
<dbReference type="EMBL" id="QNRE01000008">
    <property type="protein sequence ID" value="RBO88930.1"/>
    <property type="molecule type" value="Genomic_DNA"/>
</dbReference>
<keyword evidence="2" id="KW-0238">DNA-binding</keyword>
<dbReference type="InterPro" id="IPR004401">
    <property type="entry name" value="YbaB/EbfC"/>
</dbReference>
<dbReference type="OrthoDB" id="4549950at2"/>
<evidence type="ECO:0000313" key="3">
    <source>
        <dbReference type="Proteomes" id="UP000252586"/>
    </source>
</evidence>
<sequence length="170" mass="18247">MAERMAKAQLADLMDTVRSGLDSIVRAQREQARLTATAYAGGRRVRVTVNANGEVIETRFAPDVGELTHDEVAAAVTAAAQDAAAQVRGRTREIMDSLHAQHARMPKLSDFVPGIPDVQDMVPTPPDVPTSPPGAADRAADIAPGPEFHDVEQWDHTRPPADTGVHESGW</sequence>
<feature type="compositionally biased region" description="Pro residues" evidence="1">
    <location>
        <begin position="123"/>
        <end position="132"/>
    </location>
</feature>
<accession>A0A366DFS7</accession>
<comment type="caution">
    <text evidence="2">The sequence shown here is derived from an EMBL/GenBank/DDBJ whole genome shotgun (WGS) entry which is preliminary data.</text>
</comment>
<name>A0A366DFS7_9NOCA</name>
<keyword evidence="3" id="KW-1185">Reference proteome</keyword>
<reference evidence="2 3" key="1">
    <citation type="submission" date="2018-06" db="EMBL/GenBank/DDBJ databases">
        <title>Genomic Encyclopedia of Type Strains, Phase IV (KMG-IV): sequencing the most valuable type-strain genomes for metagenomic binning, comparative biology and taxonomic classification.</title>
        <authorList>
            <person name="Goeker M."/>
        </authorList>
    </citation>
    <scope>NUCLEOTIDE SEQUENCE [LARGE SCALE GENOMIC DNA]</scope>
    <source>
        <strain evidence="2 3">DSM 44599</strain>
    </source>
</reference>
<dbReference type="GO" id="GO:0003677">
    <property type="term" value="F:DNA binding"/>
    <property type="evidence" value="ECO:0007669"/>
    <property type="project" value="UniProtKB-KW"/>
</dbReference>
<dbReference type="SUPFAM" id="SSF82607">
    <property type="entry name" value="YbaB-like"/>
    <property type="match status" value="1"/>
</dbReference>
<proteinExistence type="predicted"/>
<feature type="compositionally biased region" description="Basic and acidic residues" evidence="1">
    <location>
        <begin position="147"/>
        <end position="159"/>
    </location>
</feature>